<comment type="caution">
    <text evidence="2">The sequence shown here is derived from an EMBL/GenBank/DDBJ whole genome shotgun (WGS) entry which is preliminary data.</text>
</comment>
<protein>
    <recommendedName>
        <fullName evidence="4">WxL domain-containing protein</fullName>
    </recommendedName>
</protein>
<dbReference type="OrthoDB" id="8902590at2"/>
<reference evidence="2 3" key="1">
    <citation type="journal article" date="2007" name="Int. J. Syst. Evol. Microbiol.">
        <title>Description of Pelomonas aquatica sp. nov. and Pelomonas puraquae sp. nov., isolated from industrial and haemodialysis water.</title>
        <authorList>
            <person name="Gomila M."/>
            <person name="Bowien B."/>
            <person name="Falsen E."/>
            <person name="Moore E.R."/>
            <person name="Lalucat J."/>
        </authorList>
    </citation>
    <scope>NUCLEOTIDE SEQUENCE [LARGE SCALE GENOMIC DNA]</scope>
    <source>
        <strain evidence="2 3">CCUG 52769</strain>
    </source>
</reference>
<organism evidence="2 3">
    <name type="scientific">Roseateles puraquae</name>
    <dbReference type="NCBI Taxonomy" id="431059"/>
    <lineage>
        <taxon>Bacteria</taxon>
        <taxon>Pseudomonadati</taxon>
        <taxon>Pseudomonadota</taxon>
        <taxon>Betaproteobacteria</taxon>
        <taxon>Burkholderiales</taxon>
        <taxon>Sphaerotilaceae</taxon>
        <taxon>Roseateles</taxon>
    </lineage>
</organism>
<evidence type="ECO:0008006" key="4">
    <source>
        <dbReference type="Google" id="ProtNLM"/>
    </source>
</evidence>
<evidence type="ECO:0000313" key="3">
    <source>
        <dbReference type="Proteomes" id="UP000197446"/>
    </source>
</evidence>
<dbReference type="Proteomes" id="UP000197446">
    <property type="component" value="Unassembled WGS sequence"/>
</dbReference>
<keyword evidence="3" id="KW-1185">Reference proteome</keyword>
<feature type="signal peptide" evidence="1">
    <location>
        <begin position="1"/>
        <end position="27"/>
    </location>
</feature>
<sequence>MKPSFASTTLAGLLIGALLLTPLATLAESTSTTSAASGSTATARLDFTVVIPAVLYLRIGTGSGVGATNNTTVDAINFTVPAGNVGDGTVINAAAASGDLTNGAVTVRVFSNVGSNVTLNSSVSGQLSNGSGDTIPWAQIGVAAAALTTGTSGYTNGAITHPTFSATTGAGTATTLTAASKLVRQEGRWTFTYTNANVVPAGTYGATVANNGRVTYTATQL</sequence>
<evidence type="ECO:0000256" key="1">
    <source>
        <dbReference type="SAM" id="SignalP"/>
    </source>
</evidence>
<name>A0A254N638_9BURK</name>
<dbReference type="EMBL" id="NISI01000005">
    <property type="protein sequence ID" value="OWR03526.1"/>
    <property type="molecule type" value="Genomic_DNA"/>
</dbReference>
<keyword evidence="1" id="KW-0732">Signal</keyword>
<gene>
    <name evidence="2" type="ORF">CDO81_13600</name>
</gene>
<proteinExistence type="predicted"/>
<evidence type="ECO:0000313" key="2">
    <source>
        <dbReference type="EMBL" id="OWR03526.1"/>
    </source>
</evidence>
<dbReference type="AlphaFoldDB" id="A0A254N638"/>
<feature type="chain" id="PRO_5012716268" description="WxL domain-containing protein" evidence="1">
    <location>
        <begin position="28"/>
        <end position="221"/>
    </location>
</feature>
<accession>A0A254N638</accession>
<dbReference type="RefSeq" id="WP_088483762.1">
    <property type="nucleotide sequence ID" value="NZ_NISI01000005.1"/>
</dbReference>